<evidence type="ECO:0008006" key="4">
    <source>
        <dbReference type="Google" id="ProtNLM"/>
    </source>
</evidence>
<organism evidence="2 3">
    <name type="scientific">Stackebrandtia endophytica</name>
    <dbReference type="NCBI Taxonomy" id="1496996"/>
    <lineage>
        <taxon>Bacteria</taxon>
        <taxon>Bacillati</taxon>
        <taxon>Actinomycetota</taxon>
        <taxon>Actinomycetes</taxon>
        <taxon>Glycomycetales</taxon>
        <taxon>Glycomycetaceae</taxon>
        <taxon>Stackebrandtia</taxon>
    </lineage>
</organism>
<name>A0A543AQZ3_9ACTN</name>
<protein>
    <recommendedName>
        <fullName evidence="4">UDP-N-acetylmuramyl pentapeptide phosphotransferase/UDP-N-acetylglucosamine-1-phosphate transferase</fullName>
    </recommendedName>
</protein>
<dbReference type="InParanoid" id="A0A543AQZ3"/>
<gene>
    <name evidence="2" type="ORF">FB566_0492</name>
</gene>
<dbReference type="Proteomes" id="UP000317043">
    <property type="component" value="Unassembled WGS sequence"/>
</dbReference>
<sequence length="289" mass="29074">MGSFARNVRRLLVVGAGALAARAAMSTISRSPVARSLERTNHHGRTVSLKEGPAAAVGASVGAALGARKPNHAVAALTAGLGAGAVGLYDDVVGSQPQHQAKGLKGHLSALTEGRVTSGAVKIAGVGLASLIAAALIDVDRPAGRGGRWGALTNTMLGAALIAGSANLMNLFDLRPGRALKVTTVVTSPLSTRDDLSGGVAAGTMGAAAALFKEDLDEETMLGDCGANAIGALVGLSMAARSGPLMRGVLLSGVTALILASEKVSFTQVIADTPVLRELDEFGRKSSRR</sequence>
<dbReference type="AlphaFoldDB" id="A0A543AQZ3"/>
<keyword evidence="3" id="KW-1185">Reference proteome</keyword>
<reference evidence="2 3" key="1">
    <citation type="submission" date="2019-06" db="EMBL/GenBank/DDBJ databases">
        <title>Sequencing the genomes of 1000 actinobacteria strains.</title>
        <authorList>
            <person name="Klenk H.-P."/>
        </authorList>
    </citation>
    <scope>NUCLEOTIDE SEQUENCE [LARGE SCALE GENOMIC DNA]</scope>
    <source>
        <strain evidence="2 3">DSM 45928</strain>
    </source>
</reference>
<evidence type="ECO:0000313" key="3">
    <source>
        <dbReference type="Proteomes" id="UP000317043"/>
    </source>
</evidence>
<keyword evidence="1" id="KW-0732">Signal</keyword>
<evidence type="ECO:0000313" key="2">
    <source>
        <dbReference type="EMBL" id="TQL75000.1"/>
    </source>
</evidence>
<feature type="signal peptide" evidence="1">
    <location>
        <begin position="1"/>
        <end position="26"/>
    </location>
</feature>
<dbReference type="EMBL" id="VFOW01000001">
    <property type="protein sequence ID" value="TQL75000.1"/>
    <property type="molecule type" value="Genomic_DNA"/>
</dbReference>
<proteinExistence type="predicted"/>
<feature type="chain" id="PRO_5039540877" description="UDP-N-acetylmuramyl pentapeptide phosphotransferase/UDP-N-acetylglucosamine-1-phosphate transferase" evidence="1">
    <location>
        <begin position="27"/>
        <end position="289"/>
    </location>
</feature>
<accession>A0A543AQZ3</accession>
<comment type="caution">
    <text evidence="2">The sequence shown here is derived from an EMBL/GenBank/DDBJ whole genome shotgun (WGS) entry which is preliminary data.</text>
</comment>
<evidence type="ECO:0000256" key="1">
    <source>
        <dbReference type="SAM" id="SignalP"/>
    </source>
</evidence>